<dbReference type="AlphaFoldDB" id="A0A395T120"/>
<evidence type="ECO:0000256" key="1">
    <source>
        <dbReference type="SAM" id="MobiDB-lite"/>
    </source>
</evidence>
<dbReference type="Proteomes" id="UP000266234">
    <property type="component" value="Unassembled WGS sequence"/>
</dbReference>
<feature type="compositionally biased region" description="Polar residues" evidence="1">
    <location>
        <begin position="20"/>
        <end position="33"/>
    </location>
</feature>
<name>A0A395T120_9HYPO</name>
<dbReference type="OrthoDB" id="5088027at2759"/>
<accession>A0A395T120</accession>
<feature type="region of interest" description="Disordered" evidence="1">
    <location>
        <begin position="12"/>
        <end position="36"/>
    </location>
</feature>
<keyword evidence="3" id="KW-1185">Reference proteome</keyword>
<comment type="caution">
    <text evidence="2">The sequence shown here is derived from an EMBL/GenBank/DDBJ whole genome shotgun (WGS) entry which is preliminary data.</text>
</comment>
<proteinExistence type="predicted"/>
<reference evidence="2 3" key="1">
    <citation type="journal article" date="2018" name="PLoS Pathog.">
        <title>Evolution of structural diversity of trichothecenes, a family of toxins produced by plant pathogenic and entomopathogenic fungi.</title>
        <authorList>
            <person name="Proctor R.H."/>
            <person name="McCormick S.P."/>
            <person name="Kim H.S."/>
            <person name="Cardoza R.E."/>
            <person name="Stanley A.M."/>
            <person name="Lindo L."/>
            <person name="Kelly A."/>
            <person name="Brown D.W."/>
            <person name="Lee T."/>
            <person name="Vaughan M.M."/>
            <person name="Alexander N.J."/>
            <person name="Busman M."/>
            <person name="Gutierrez S."/>
        </authorList>
    </citation>
    <scope>NUCLEOTIDE SEQUENCE [LARGE SCALE GENOMIC DNA]</scope>
    <source>
        <strain evidence="2 3">NRRL 20695</strain>
    </source>
</reference>
<evidence type="ECO:0000313" key="3">
    <source>
        <dbReference type="Proteomes" id="UP000266234"/>
    </source>
</evidence>
<protein>
    <submittedName>
        <fullName evidence="2">Uncharacterized protein</fullName>
    </submittedName>
</protein>
<organism evidence="2 3">
    <name type="scientific">Fusarium longipes</name>
    <dbReference type="NCBI Taxonomy" id="694270"/>
    <lineage>
        <taxon>Eukaryota</taxon>
        <taxon>Fungi</taxon>
        <taxon>Dikarya</taxon>
        <taxon>Ascomycota</taxon>
        <taxon>Pezizomycotina</taxon>
        <taxon>Sordariomycetes</taxon>
        <taxon>Hypocreomycetidae</taxon>
        <taxon>Hypocreales</taxon>
        <taxon>Nectriaceae</taxon>
        <taxon>Fusarium</taxon>
    </lineage>
</organism>
<evidence type="ECO:0000313" key="2">
    <source>
        <dbReference type="EMBL" id="RGP78408.1"/>
    </source>
</evidence>
<gene>
    <name evidence="2" type="ORF">FLONG3_3544</name>
</gene>
<sequence>MSNLKEQFKKLGSRFKDVQSENGTENQDSNNTADQDEIDFDSSLNAANPHPCLSFTTAFLQQAIKESGVPESPYEVTVLRRAGTFANKVDASVDQGNLPPYFKNWRRYTGRPRWWRNVDTNWTFPGDVEVITIKNDVIRSKIEAKERVFEHHSLVGEVSPIMEEIDLDFGELENSGCRILAWRVFRADTLYMDRQGRIIADPMAR</sequence>
<dbReference type="EMBL" id="PXOG01000070">
    <property type="protein sequence ID" value="RGP78408.1"/>
    <property type="molecule type" value="Genomic_DNA"/>
</dbReference>